<keyword evidence="1" id="KW-0614">Plasmid</keyword>
<sequence>MSEHDGNGEWKPGEMDYYHRFAAGFIASKSRWFNMQGAITYEDNGVLKEKYFRIVETKDDEGNITMNIILDGKEAKVTLKDDDGWIIREDGSKKGIPVIHVRFLRKNPFSSTVATLFTELSKDYEASDVPLIVGQLGDVDAVRLAPLLRALLLGKVERVLMWTEQPPEARAENVGGWYQVDFDSKRLSLEMLGKLVVGDWVVRQVVIQGRMSLYNPGSRLSSRLPQTMGIGLHLNSHEMINGLLSD</sequence>
<dbReference type="Proteomes" id="UP000250179">
    <property type="component" value="Plasmid unnamed"/>
</dbReference>
<evidence type="ECO:0000313" key="1">
    <source>
        <dbReference type="EMBL" id="ASJ03822.1"/>
    </source>
</evidence>
<dbReference type="AlphaFoldDB" id="A0A2Z2MGF0"/>
<proteinExistence type="predicted"/>
<dbReference type="RefSeq" id="WP_088859081.1">
    <property type="nucleotide sequence ID" value="NZ_CP014863.1"/>
</dbReference>
<accession>A0A2Z2MGF0</accession>
<gene>
    <name evidence="1" type="ORF">A3L09_10715</name>
</gene>
<dbReference type="KEGG" id="tprf:A3L09_10715"/>
<reference evidence="1 2" key="1">
    <citation type="submission" date="2016-03" db="EMBL/GenBank/DDBJ databases">
        <title>Complete genome sequence of Thermococcus profundus strain DT5432.</title>
        <authorList>
            <person name="Oger P.M."/>
        </authorList>
    </citation>
    <scope>NUCLEOTIDE SEQUENCE [LARGE SCALE GENOMIC DNA]</scope>
    <source>
        <strain evidence="1 2">DT 5432</strain>
        <plasmid evidence="2">Plasmid</plasmid>
    </source>
</reference>
<evidence type="ECO:0000313" key="2">
    <source>
        <dbReference type="Proteomes" id="UP000250179"/>
    </source>
</evidence>
<keyword evidence="2" id="KW-1185">Reference proteome</keyword>
<organism evidence="1 2">
    <name type="scientific">Thermococcus profundus</name>
    <dbReference type="NCBI Taxonomy" id="49899"/>
    <lineage>
        <taxon>Archaea</taxon>
        <taxon>Methanobacteriati</taxon>
        <taxon>Methanobacteriota</taxon>
        <taxon>Thermococci</taxon>
        <taxon>Thermococcales</taxon>
        <taxon>Thermococcaceae</taxon>
        <taxon>Thermococcus</taxon>
    </lineage>
</organism>
<protein>
    <submittedName>
        <fullName evidence="1">Uncharacterized protein</fullName>
    </submittedName>
</protein>
<dbReference type="GeneID" id="33320893"/>
<dbReference type="EMBL" id="CP014863">
    <property type="protein sequence ID" value="ASJ03822.1"/>
    <property type="molecule type" value="Genomic_DNA"/>
</dbReference>
<name>A0A2Z2MGF0_THEPR</name>
<geneLocation type="plasmid" evidence="2"/>